<dbReference type="EMBL" id="CP158165">
    <property type="protein sequence ID" value="XBV27412.1"/>
    <property type="molecule type" value="Genomic_DNA"/>
</dbReference>
<evidence type="ECO:0000313" key="2">
    <source>
        <dbReference type="EMBL" id="XBV27412.1"/>
    </source>
</evidence>
<dbReference type="InterPro" id="IPR043917">
    <property type="entry name" value="DUF5753"/>
</dbReference>
<gene>
    <name evidence="2" type="ORF">ABN611_13490</name>
</gene>
<sequence length="274" mass="31199">MSTNPNSAARKVQEALGLRLRNLRKDAGWHFTRISKLEHGVQAPTDQDIRMWCQVCGADDQAPDLIAQARAIESMYVEFRRRARSGVKQLMLAFQQTYESAEQFRIYEHNVIPGLFQTADYIRAMLSFWARFLNTDNDVDEAVAARLQRQSIIYESKRRFAVVLEENALRTWFGNAETMAGQLDRLLTVMTLPNVALGIVPAMIEREAVSTTGFWIFDDKLVALETPSASIEVTQPQEIALYETMVNLLRRSALYGPDARALIIRVQEELARSN</sequence>
<name>A0AAU7TKA8_9ACTN</name>
<dbReference type="Pfam" id="PF19054">
    <property type="entry name" value="DUF5753"/>
    <property type="match status" value="1"/>
</dbReference>
<dbReference type="AlphaFoldDB" id="A0AAU7TKA8"/>
<evidence type="ECO:0000259" key="1">
    <source>
        <dbReference type="Pfam" id="PF19054"/>
    </source>
</evidence>
<accession>A0AAU7TKA8</accession>
<proteinExistence type="predicted"/>
<protein>
    <submittedName>
        <fullName evidence="2">DUF5753 domain-containing protein</fullName>
    </submittedName>
</protein>
<feature type="domain" description="DUF5753" evidence="1">
    <location>
        <begin position="99"/>
        <end position="264"/>
    </location>
</feature>
<dbReference type="RefSeq" id="WP_350280198.1">
    <property type="nucleotide sequence ID" value="NZ_CP158165.1"/>
</dbReference>
<organism evidence="2">
    <name type="scientific">Kribbella sp. HUAS MG21</name>
    <dbReference type="NCBI Taxonomy" id="3160966"/>
    <lineage>
        <taxon>Bacteria</taxon>
        <taxon>Bacillati</taxon>
        <taxon>Actinomycetota</taxon>
        <taxon>Actinomycetes</taxon>
        <taxon>Propionibacteriales</taxon>
        <taxon>Kribbellaceae</taxon>
        <taxon>Kribbella</taxon>
    </lineage>
</organism>
<reference evidence="2" key="1">
    <citation type="submission" date="2024-06" db="EMBL/GenBank/DDBJ databases">
        <title>Kribbella sp. strain HUAS MG21 genome sequences.</title>
        <authorList>
            <person name="Mo P."/>
        </authorList>
    </citation>
    <scope>NUCLEOTIDE SEQUENCE</scope>
    <source>
        <strain evidence="2">HUAS MG21</strain>
    </source>
</reference>